<evidence type="ECO:0000259" key="1">
    <source>
        <dbReference type="Pfam" id="PF02350"/>
    </source>
</evidence>
<dbReference type="InterPro" id="IPR003331">
    <property type="entry name" value="UDP_GlcNAc_Epimerase_2_dom"/>
</dbReference>
<sequence length="375" mass="42046">MKKKVCVVTAARSEYGLLRWIIMELFKYDSFETIVIAAGTHLSKKYGYTLTFIQDDNIKVSKCIDYLSDGDSLKDVSLSMSKCLNLFSDAFIELKPDLLVVLGDRYELLSICGAAILQNIPIAHIAGGEVTEGAIDDKIRNAVTMMSDIHFPNNSEAYSNIVRMIGTSKYVFNVGEPGIENFVKMNLLDRKTLSKILGICEEKDWLLVTLHPETKLSIEDNMTMVSNMIKALKCFSLSEIIITEANSDFGGGMINRYYDETCSNCNFIHVYSSLGQLNFLSLMKEAKCVIGNSSSGIIETPYLGVPTINIGNRQKGRFMSNNIISVGYSYYEIYNAICSAMSKGRYEADFTFGDGMTSKYIAQHIKDYLYDKKYD</sequence>
<proteinExistence type="predicted"/>
<dbReference type="RefSeq" id="WP_117674089.1">
    <property type="nucleotide sequence ID" value="NZ_CABOGR010000047.1"/>
</dbReference>
<dbReference type="Proteomes" id="UP000260862">
    <property type="component" value="Unassembled WGS sequence"/>
</dbReference>
<gene>
    <name evidence="2" type="primary">neuC</name>
    <name evidence="2" type="ORF">DXD04_15715</name>
</gene>
<keyword evidence="2" id="KW-0326">Glycosidase</keyword>
<dbReference type="EC" id="3.2.1.183" evidence="2"/>
<protein>
    <submittedName>
        <fullName evidence="2">UDP-N-acetylglucosamine 2-epimerase (Hydrolyzing)</fullName>
        <ecNumber evidence="2">3.2.1.183</ecNumber>
    </submittedName>
</protein>
<keyword evidence="3" id="KW-1185">Reference proteome</keyword>
<dbReference type="PANTHER" id="PTHR43174">
    <property type="entry name" value="UDP-N-ACETYLGLUCOSAMINE 2-EPIMERASE"/>
    <property type="match status" value="1"/>
</dbReference>
<evidence type="ECO:0000313" key="2">
    <source>
        <dbReference type="EMBL" id="RGK51131.1"/>
    </source>
</evidence>
<dbReference type="Pfam" id="PF02350">
    <property type="entry name" value="Epimerase_2"/>
    <property type="match status" value="1"/>
</dbReference>
<name>A0A3E4MN41_9BACT</name>
<dbReference type="InterPro" id="IPR020004">
    <property type="entry name" value="UDP-GlcNAc_Epase"/>
</dbReference>
<evidence type="ECO:0000313" key="3">
    <source>
        <dbReference type="Proteomes" id="UP000260862"/>
    </source>
</evidence>
<comment type="caution">
    <text evidence="2">The sequence shown here is derived from an EMBL/GenBank/DDBJ whole genome shotgun (WGS) entry which is preliminary data.</text>
</comment>
<dbReference type="AlphaFoldDB" id="A0A3E4MN41"/>
<dbReference type="GO" id="GO:0006047">
    <property type="term" value="P:UDP-N-acetylglucosamine metabolic process"/>
    <property type="evidence" value="ECO:0007669"/>
    <property type="project" value="InterPro"/>
</dbReference>
<dbReference type="Gene3D" id="3.40.50.2000">
    <property type="entry name" value="Glycogen Phosphorylase B"/>
    <property type="match status" value="2"/>
</dbReference>
<organism evidence="2 3">
    <name type="scientific">Phocaeicola plebeius</name>
    <dbReference type="NCBI Taxonomy" id="310297"/>
    <lineage>
        <taxon>Bacteria</taxon>
        <taxon>Pseudomonadati</taxon>
        <taxon>Bacteroidota</taxon>
        <taxon>Bacteroidia</taxon>
        <taxon>Bacteroidales</taxon>
        <taxon>Bacteroidaceae</taxon>
        <taxon>Phocaeicola</taxon>
    </lineage>
</organism>
<feature type="domain" description="UDP-N-acetylglucosamine 2-epimerase" evidence="1">
    <location>
        <begin position="27"/>
        <end position="366"/>
    </location>
</feature>
<dbReference type="PANTHER" id="PTHR43174:SF3">
    <property type="entry name" value="UDP-N-ACETYLGLUCOSAMINE 2-EPIMERASE"/>
    <property type="match status" value="1"/>
</dbReference>
<dbReference type="NCBIfam" id="TIGR03568">
    <property type="entry name" value="NeuC_NnaA"/>
    <property type="match status" value="1"/>
</dbReference>
<reference evidence="2 3" key="1">
    <citation type="submission" date="2018-08" db="EMBL/GenBank/DDBJ databases">
        <title>A genome reference for cultivated species of the human gut microbiota.</title>
        <authorList>
            <person name="Zou Y."/>
            <person name="Xue W."/>
            <person name="Luo G."/>
        </authorList>
    </citation>
    <scope>NUCLEOTIDE SEQUENCE [LARGE SCALE GENOMIC DNA]</scope>
    <source>
        <strain evidence="2 3">TF10-3AC</strain>
    </source>
</reference>
<dbReference type="EMBL" id="QSQT01000047">
    <property type="protein sequence ID" value="RGK51131.1"/>
    <property type="molecule type" value="Genomic_DNA"/>
</dbReference>
<dbReference type="GO" id="GO:0004553">
    <property type="term" value="F:hydrolase activity, hydrolyzing O-glycosyl compounds"/>
    <property type="evidence" value="ECO:0007669"/>
    <property type="project" value="InterPro"/>
</dbReference>
<dbReference type="InterPro" id="IPR029767">
    <property type="entry name" value="WecB-like"/>
</dbReference>
<dbReference type="SUPFAM" id="SSF53756">
    <property type="entry name" value="UDP-Glycosyltransferase/glycogen phosphorylase"/>
    <property type="match status" value="1"/>
</dbReference>
<accession>A0A3E4MN41</accession>
<keyword evidence="2" id="KW-0378">Hydrolase</keyword>